<dbReference type="AlphaFoldDB" id="A0AAN6J9C5"/>
<sequence>MAPECSLNSLTYRPHGKPCRRVTPSRAYVAFSNLSSIGISLSIRQAQKSHAYSMATPRKSILAATLGRYATPADNAAMGVDSKQIMAEVRKFLADATEAGFDVEPLEINPQDLDDSLAWTKAQLQSKEWDGFVISFQIRSPATYTAVFETLVNTSREVAPSTKIMFVSNATDLMNTLSRNFST</sequence>
<reference evidence="1" key="1">
    <citation type="submission" date="2021-12" db="EMBL/GenBank/DDBJ databases">
        <title>Black yeast isolated from Biological Soil Crust.</title>
        <authorList>
            <person name="Kurbessoian T."/>
        </authorList>
    </citation>
    <scope>NUCLEOTIDE SEQUENCE</scope>
    <source>
        <strain evidence="1">CCFEE 5208</strain>
    </source>
</reference>
<name>A0AAN6J9C5_9PEZI</name>
<organism evidence="1 2">
    <name type="scientific">Friedmanniomyces endolithicus</name>
    <dbReference type="NCBI Taxonomy" id="329885"/>
    <lineage>
        <taxon>Eukaryota</taxon>
        <taxon>Fungi</taxon>
        <taxon>Dikarya</taxon>
        <taxon>Ascomycota</taxon>
        <taxon>Pezizomycotina</taxon>
        <taxon>Dothideomycetes</taxon>
        <taxon>Dothideomycetidae</taxon>
        <taxon>Mycosphaerellales</taxon>
        <taxon>Teratosphaeriaceae</taxon>
        <taxon>Friedmanniomyces</taxon>
    </lineage>
</organism>
<gene>
    <name evidence="1" type="ORF">LTR82_007774</name>
</gene>
<dbReference type="Proteomes" id="UP001168146">
    <property type="component" value="Unassembled WGS sequence"/>
</dbReference>
<dbReference type="EMBL" id="JASUXU010000021">
    <property type="protein sequence ID" value="KAK0321322.1"/>
    <property type="molecule type" value="Genomic_DNA"/>
</dbReference>
<comment type="caution">
    <text evidence="1">The sequence shown here is derived from an EMBL/GenBank/DDBJ whole genome shotgun (WGS) entry which is preliminary data.</text>
</comment>
<proteinExistence type="predicted"/>
<accession>A0AAN6J9C5</accession>
<protein>
    <submittedName>
        <fullName evidence="1">Uncharacterized protein</fullName>
    </submittedName>
</protein>
<evidence type="ECO:0000313" key="2">
    <source>
        <dbReference type="Proteomes" id="UP001168146"/>
    </source>
</evidence>
<evidence type="ECO:0000313" key="1">
    <source>
        <dbReference type="EMBL" id="KAK0321322.1"/>
    </source>
</evidence>